<dbReference type="Gene3D" id="3.30.2020.40">
    <property type="entry name" value="Uncharacterised protein PF10387, DUF2442"/>
    <property type="match status" value="1"/>
</dbReference>
<reference evidence="2" key="2">
    <citation type="submission" date="2019-02" db="EMBL/GenBank/DDBJ databases">
        <title>Granulicella sibirica sp. nov., a psychrotolerant acidobacterium isolated from an organic soil layer in forested tundra, West Siberia.</title>
        <authorList>
            <person name="Oshkin I.Y."/>
            <person name="Kulichevskaya I.S."/>
            <person name="Rijpstra W.I.C."/>
            <person name="Sinninghe Damste J.S."/>
            <person name="Rakitin A.L."/>
            <person name="Ravin N.V."/>
            <person name="Dedysh S.N."/>
        </authorList>
    </citation>
    <scope>NUCLEOTIDE SEQUENCE [LARGE SCALE GENOMIC DNA]</scope>
    <source>
        <strain evidence="2">AF10</strain>
    </source>
</reference>
<evidence type="ECO:0008006" key="3">
    <source>
        <dbReference type="Google" id="ProtNLM"/>
    </source>
</evidence>
<proteinExistence type="predicted"/>
<evidence type="ECO:0000313" key="1">
    <source>
        <dbReference type="EMBL" id="RXH55646.1"/>
    </source>
</evidence>
<protein>
    <recommendedName>
        <fullName evidence="3">DUF2442 domain-containing protein</fullName>
    </recommendedName>
</protein>
<dbReference type="EMBL" id="RDSM01000002">
    <property type="protein sequence ID" value="RXH55646.1"/>
    <property type="molecule type" value="Genomic_DNA"/>
</dbReference>
<gene>
    <name evidence="1" type="ORF">GRAN_2503</name>
</gene>
<dbReference type="Proteomes" id="UP000289437">
    <property type="component" value="Unassembled WGS sequence"/>
</dbReference>
<reference evidence="1 2" key="1">
    <citation type="submission" date="2018-11" db="EMBL/GenBank/DDBJ databases">
        <authorList>
            <person name="Mardanov A.V."/>
            <person name="Ravin N.V."/>
            <person name="Dedysh S.N."/>
        </authorList>
    </citation>
    <scope>NUCLEOTIDE SEQUENCE [LARGE SCALE GENOMIC DNA]</scope>
    <source>
        <strain evidence="1 2">AF10</strain>
    </source>
</reference>
<evidence type="ECO:0000313" key="2">
    <source>
        <dbReference type="Proteomes" id="UP000289437"/>
    </source>
</evidence>
<name>A0A4Q0T2D9_9BACT</name>
<comment type="caution">
    <text evidence="1">The sequence shown here is derived from an EMBL/GenBank/DDBJ whole genome shotgun (WGS) entry which is preliminary data.</text>
</comment>
<keyword evidence="2" id="KW-1185">Reference proteome</keyword>
<sequence>MNRPMTDAELEAPLDAETEAQIDAALANARDHDDEAVALSATFDVRTRMLLLELKTGQRIAIPQEDLQGISDVDPSQLTDVEILGPGTAIHFEKVMEGFLVDSLRAGIYGSQRWMDGLAQRRRERLQRAS</sequence>
<dbReference type="AlphaFoldDB" id="A0A4Q0T2D9"/>
<dbReference type="Pfam" id="PF10387">
    <property type="entry name" value="DUF2442"/>
    <property type="match status" value="1"/>
</dbReference>
<organism evidence="1 2">
    <name type="scientific">Granulicella sibirica</name>
    <dbReference type="NCBI Taxonomy" id="2479048"/>
    <lineage>
        <taxon>Bacteria</taxon>
        <taxon>Pseudomonadati</taxon>
        <taxon>Acidobacteriota</taxon>
        <taxon>Terriglobia</taxon>
        <taxon>Terriglobales</taxon>
        <taxon>Acidobacteriaceae</taxon>
        <taxon>Granulicella</taxon>
    </lineage>
</organism>
<accession>A0A4Q0T2D9</accession>
<dbReference type="RefSeq" id="WP_128913263.1">
    <property type="nucleotide sequence ID" value="NZ_RDSM01000002.1"/>
</dbReference>
<dbReference type="InterPro" id="IPR018841">
    <property type="entry name" value="DUF2442"/>
</dbReference>
<dbReference type="OrthoDB" id="8563470at2"/>